<protein>
    <submittedName>
        <fullName evidence="1 2">Uncharacterized protein</fullName>
    </submittedName>
</protein>
<accession>A0A2K2DL08</accession>
<dbReference type="AlphaFoldDB" id="A0A2K2DL08"/>
<name>A0A2K2DL08_BRADI</name>
<dbReference type="Gramene" id="PNT74967">
    <property type="protein sequence ID" value="PNT74967"/>
    <property type="gene ID" value="BRADI_1g25325v3"/>
</dbReference>
<reference evidence="2" key="3">
    <citation type="submission" date="2018-08" db="UniProtKB">
        <authorList>
            <consortium name="EnsemblPlants"/>
        </authorList>
    </citation>
    <scope>IDENTIFICATION</scope>
    <source>
        <strain evidence="2">cv. Bd21</strain>
    </source>
</reference>
<gene>
    <name evidence="1" type="ORF">BRADI_1g25325v3</name>
</gene>
<reference evidence="1" key="2">
    <citation type="submission" date="2017-06" db="EMBL/GenBank/DDBJ databases">
        <title>WGS assembly of Brachypodium distachyon.</title>
        <authorList>
            <consortium name="The International Brachypodium Initiative"/>
            <person name="Lucas S."/>
            <person name="Harmon-Smith M."/>
            <person name="Lail K."/>
            <person name="Tice H."/>
            <person name="Grimwood J."/>
            <person name="Bruce D."/>
            <person name="Barry K."/>
            <person name="Shu S."/>
            <person name="Lindquist E."/>
            <person name="Wang M."/>
            <person name="Pitluck S."/>
            <person name="Vogel J.P."/>
            <person name="Garvin D.F."/>
            <person name="Mockler T.C."/>
            <person name="Schmutz J."/>
            <person name="Rokhsar D."/>
            <person name="Bevan M.W."/>
        </authorList>
    </citation>
    <scope>NUCLEOTIDE SEQUENCE</scope>
    <source>
        <strain evidence="1">Bd21</strain>
    </source>
</reference>
<keyword evidence="3" id="KW-1185">Reference proteome</keyword>
<evidence type="ECO:0000313" key="2">
    <source>
        <dbReference type="EnsemblPlants" id="PNT74967"/>
    </source>
</evidence>
<reference evidence="1 2" key="1">
    <citation type="journal article" date="2010" name="Nature">
        <title>Genome sequencing and analysis of the model grass Brachypodium distachyon.</title>
        <authorList>
            <consortium name="International Brachypodium Initiative"/>
        </authorList>
    </citation>
    <scope>NUCLEOTIDE SEQUENCE [LARGE SCALE GENOMIC DNA]</scope>
    <source>
        <strain evidence="1 2">Bd21</strain>
    </source>
</reference>
<evidence type="ECO:0000313" key="3">
    <source>
        <dbReference type="Proteomes" id="UP000008810"/>
    </source>
</evidence>
<dbReference type="EnsemblPlants" id="PNT74967">
    <property type="protein sequence ID" value="PNT74967"/>
    <property type="gene ID" value="BRADI_1g25325v3"/>
</dbReference>
<sequence>MGTDCSLSFLQPCCKKIAELSWTSDPKETNTIDNWHAFIENHKQLDKIGK</sequence>
<dbReference type="EMBL" id="CM000880">
    <property type="protein sequence ID" value="PNT74967.1"/>
    <property type="molecule type" value="Genomic_DNA"/>
</dbReference>
<dbReference type="Proteomes" id="UP000008810">
    <property type="component" value="Chromosome 1"/>
</dbReference>
<dbReference type="InParanoid" id="A0A2K2DL08"/>
<evidence type="ECO:0000313" key="1">
    <source>
        <dbReference type="EMBL" id="PNT74967.1"/>
    </source>
</evidence>
<proteinExistence type="predicted"/>
<organism evidence="1">
    <name type="scientific">Brachypodium distachyon</name>
    <name type="common">Purple false brome</name>
    <name type="synonym">Trachynia distachya</name>
    <dbReference type="NCBI Taxonomy" id="15368"/>
    <lineage>
        <taxon>Eukaryota</taxon>
        <taxon>Viridiplantae</taxon>
        <taxon>Streptophyta</taxon>
        <taxon>Embryophyta</taxon>
        <taxon>Tracheophyta</taxon>
        <taxon>Spermatophyta</taxon>
        <taxon>Magnoliopsida</taxon>
        <taxon>Liliopsida</taxon>
        <taxon>Poales</taxon>
        <taxon>Poaceae</taxon>
        <taxon>BOP clade</taxon>
        <taxon>Pooideae</taxon>
        <taxon>Stipodae</taxon>
        <taxon>Brachypodieae</taxon>
        <taxon>Brachypodium</taxon>
    </lineage>
</organism>